<dbReference type="SUPFAM" id="SSF52540">
    <property type="entry name" value="P-loop containing nucleoside triphosphate hydrolases"/>
    <property type="match status" value="1"/>
</dbReference>
<dbReference type="InterPro" id="IPR051396">
    <property type="entry name" value="Bact_Antivir_Def_Nuclease"/>
</dbReference>
<comment type="caution">
    <text evidence="3">The sequence shown here is derived from an EMBL/GenBank/DDBJ whole genome shotgun (WGS) entry which is preliminary data.</text>
</comment>
<gene>
    <name evidence="3" type="ORF">DW831_14695</name>
</gene>
<keyword evidence="3" id="KW-0255">Endonuclease</keyword>
<dbReference type="CDD" id="cd01026">
    <property type="entry name" value="TOPRIM_OLD"/>
    <property type="match status" value="1"/>
</dbReference>
<dbReference type="Pfam" id="PF20469">
    <property type="entry name" value="OLD-like_TOPRIM"/>
    <property type="match status" value="1"/>
</dbReference>
<keyword evidence="3" id="KW-0540">Nuclease</keyword>
<name>A0A414BDF6_BACUN</name>
<dbReference type="InterPro" id="IPR034139">
    <property type="entry name" value="TOPRIM_OLD"/>
</dbReference>
<organism evidence="3 4">
    <name type="scientific">Bacteroides uniformis</name>
    <dbReference type="NCBI Taxonomy" id="820"/>
    <lineage>
        <taxon>Bacteria</taxon>
        <taxon>Pseudomonadati</taxon>
        <taxon>Bacteroidota</taxon>
        <taxon>Bacteroidia</taxon>
        <taxon>Bacteroidales</taxon>
        <taxon>Bacteroidaceae</taxon>
        <taxon>Bacteroides</taxon>
    </lineage>
</organism>
<feature type="domain" description="OLD protein-like TOPRIM" evidence="2">
    <location>
        <begin position="445"/>
        <end position="513"/>
    </location>
</feature>
<keyword evidence="3" id="KW-0378">Hydrolase</keyword>
<dbReference type="AlphaFoldDB" id="A0A414BDF6"/>
<evidence type="ECO:0000313" key="3">
    <source>
        <dbReference type="EMBL" id="RHC72316.1"/>
    </source>
</evidence>
<proteinExistence type="predicted"/>
<sequence length="654" mass="75445">MKIEKVHINNFRLLRAVDISFEDLSTVIVGRNNSGKTSLTEVFRRFFASRNFNLEDFSFEAIQEFKQLCIDFSNGEDELIIRNKLPKIELRLDVKYDNCSEDFSLINDFIVELDPEVSNVIINICYQLKDGHIAPLFIGLDVDRDDFCLVLKEKVAKLYHIQITASDPADTENTKDIDHKSLLKLIKIDFINAQRGLDDVTTKEKDILGAILSNIFRLSSLESAPAEMRARYEELDTTIKSIQNDVNQELTERINSFLPTLSIFGYPGLYEPNLSTLTTFNAQSILDSNTKVRYIHNDLISLPESYNGLGSRNLIYILFQLYSYFREYQSQDILPGCHIVFIEEPEAHLHPQMQEVFIDQINSLITKFSSDLNNGLQWPAQFIVTTHSTHIANKTSFNTIRYFFKRGNSHFTIVKDFNTEFNISEHQKDREFIYKYLTLTKCDLFFADKAVMIEGATERILMPLFIKKIDEDIKSNLSSQYISYVEIGGAYAHHFYKFLDFLELRTLVITDLDSVKRTTKNKRTTYPACQTSVGSHSSNSGIRNWFENEQGYADLSSIRSKTDEQKCINHRRIAYQIPEIPNTIPCGRSFEDAFILANKSLFSITGRGKALEKRVFDKAQELNDCKADFAIEWALKTGWSIPRYIKEGLVWLSK</sequence>
<dbReference type="InterPro" id="IPR027417">
    <property type="entry name" value="P-loop_NTPase"/>
</dbReference>
<accession>A0A414BDF6</accession>
<dbReference type="Proteomes" id="UP000284514">
    <property type="component" value="Unassembled WGS sequence"/>
</dbReference>
<evidence type="ECO:0000313" key="4">
    <source>
        <dbReference type="Proteomes" id="UP000284514"/>
    </source>
</evidence>
<feature type="domain" description="Endonuclease GajA/Old nuclease/RecF-like AAA" evidence="1">
    <location>
        <begin position="1"/>
        <end position="392"/>
    </location>
</feature>
<dbReference type="Pfam" id="PF13175">
    <property type="entry name" value="AAA_15"/>
    <property type="match status" value="1"/>
</dbReference>
<dbReference type="EMBL" id="QSIF01000027">
    <property type="protein sequence ID" value="RHC72316.1"/>
    <property type="molecule type" value="Genomic_DNA"/>
</dbReference>
<reference evidence="3 4" key="1">
    <citation type="submission" date="2018-08" db="EMBL/GenBank/DDBJ databases">
        <title>A genome reference for cultivated species of the human gut microbiota.</title>
        <authorList>
            <person name="Zou Y."/>
            <person name="Xue W."/>
            <person name="Luo G."/>
        </authorList>
    </citation>
    <scope>NUCLEOTIDE SEQUENCE [LARGE SCALE GENOMIC DNA]</scope>
    <source>
        <strain evidence="3 4">AM34-25</strain>
    </source>
</reference>
<dbReference type="Gene3D" id="3.40.50.300">
    <property type="entry name" value="P-loop containing nucleotide triphosphate hydrolases"/>
    <property type="match status" value="1"/>
</dbReference>
<dbReference type="PANTHER" id="PTHR43581">
    <property type="entry name" value="ATP/GTP PHOSPHATASE"/>
    <property type="match status" value="1"/>
</dbReference>
<protein>
    <submittedName>
        <fullName evidence="3">ATP-dependent endonuclease</fullName>
    </submittedName>
</protein>
<dbReference type="InterPro" id="IPR041685">
    <property type="entry name" value="AAA_GajA/Old/RecF-like"/>
</dbReference>
<evidence type="ECO:0000259" key="2">
    <source>
        <dbReference type="Pfam" id="PF20469"/>
    </source>
</evidence>
<dbReference type="PANTHER" id="PTHR43581:SF2">
    <property type="entry name" value="EXCINUCLEASE ATPASE SUBUNIT"/>
    <property type="match status" value="1"/>
</dbReference>
<dbReference type="GO" id="GO:0004519">
    <property type="term" value="F:endonuclease activity"/>
    <property type="evidence" value="ECO:0007669"/>
    <property type="project" value="UniProtKB-KW"/>
</dbReference>
<dbReference type="RefSeq" id="WP_117991366.1">
    <property type="nucleotide sequence ID" value="NZ_JBCHES010000070.1"/>
</dbReference>
<evidence type="ECO:0000259" key="1">
    <source>
        <dbReference type="Pfam" id="PF13175"/>
    </source>
</evidence>